<accession>M3EMS2</accession>
<evidence type="ECO:0000313" key="2">
    <source>
        <dbReference type="Proteomes" id="UP000011770"/>
    </source>
</evidence>
<protein>
    <submittedName>
        <fullName evidence="1">Uncharacterized protein</fullName>
    </submittedName>
</protein>
<dbReference type="Proteomes" id="UP000011770">
    <property type="component" value="Unassembled WGS sequence"/>
</dbReference>
<sequence length="42" mass="4997">MNILIYYNGAARNVYPSNMQRSMGAGRTAYQLYLRDRRNQRI</sequence>
<name>M3EMS2_9LEPT</name>
<gene>
    <name evidence="1" type="ORF">LEP1GSC188_1674</name>
</gene>
<dbReference type="AlphaFoldDB" id="M3EMS2"/>
<organism evidence="1 2">
    <name type="scientific">Leptospira weilii serovar Topaz str. LT2116</name>
    <dbReference type="NCBI Taxonomy" id="1088540"/>
    <lineage>
        <taxon>Bacteria</taxon>
        <taxon>Pseudomonadati</taxon>
        <taxon>Spirochaetota</taxon>
        <taxon>Spirochaetia</taxon>
        <taxon>Leptospirales</taxon>
        <taxon>Leptospiraceae</taxon>
        <taxon>Leptospira</taxon>
    </lineage>
</organism>
<dbReference type="EMBL" id="AHOR02000024">
    <property type="protein sequence ID" value="EMF82363.1"/>
    <property type="molecule type" value="Genomic_DNA"/>
</dbReference>
<reference evidence="1 2" key="1">
    <citation type="submission" date="2013-01" db="EMBL/GenBank/DDBJ databases">
        <authorList>
            <person name="Harkins D.M."/>
            <person name="Durkin A.S."/>
            <person name="Brinkac L.M."/>
            <person name="Haft D.H."/>
            <person name="Selengut J.D."/>
            <person name="Sanka R."/>
            <person name="DePew J."/>
            <person name="Purushe J."/>
            <person name="Tulsiani S.M."/>
            <person name="Graham G.C."/>
            <person name="Burns M.-A."/>
            <person name="Dohnt M.F."/>
            <person name="Smythe L.D."/>
            <person name="McKay D.B."/>
            <person name="Craig S.B."/>
            <person name="Vinetz J.M."/>
            <person name="Sutton G.G."/>
            <person name="Nierman W.C."/>
            <person name="Fouts D.E."/>
        </authorList>
    </citation>
    <scope>NUCLEOTIDE SEQUENCE [LARGE SCALE GENOMIC DNA]</scope>
    <source>
        <strain evidence="1 2">LT2116</strain>
    </source>
</reference>
<proteinExistence type="predicted"/>
<comment type="caution">
    <text evidence="1">The sequence shown here is derived from an EMBL/GenBank/DDBJ whole genome shotgun (WGS) entry which is preliminary data.</text>
</comment>
<evidence type="ECO:0000313" key="1">
    <source>
        <dbReference type="EMBL" id="EMF82363.1"/>
    </source>
</evidence>